<name>A0A836C6K0_9CHLO</name>
<dbReference type="InterPro" id="IPR025660">
    <property type="entry name" value="Pept_his_AS"/>
</dbReference>
<feature type="domain" description="Peptidase C1A papain C-terminal" evidence="4">
    <location>
        <begin position="222"/>
        <end position="447"/>
    </location>
</feature>
<dbReference type="InterPro" id="IPR039417">
    <property type="entry name" value="Peptidase_C1A_papain-like"/>
</dbReference>
<comment type="similarity">
    <text evidence="1">Belongs to the peptidase C1 family.</text>
</comment>
<dbReference type="PRINTS" id="PR00705">
    <property type="entry name" value="PAPAIN"/>
</dbReference>
<dbReference type="InterPro" id="IPR000668">
    <property type="entry name" value="Peptidase_C1A_C"/>
</dbReference>
<feature type="domain" description="Cathepsin propeptide inhibitor" evidence="5">
    <location>
        <begin position="126"/>
        <end position="183"/>
    </location>
</feature>
<sequence>MRGRPPFEIPLQSPPPIRTKSPRKPPSNRKPPSPRKAPNPRKPPSPRKSPKPVPRPSPSGSTPSTLGRFLNFVPSGLATGVQSYLRIPLADAYSWLVLSDSKAGALQQAAQLQLDLANTNVMAQMWTQYAIAFGKTYGSAQAALVAQQNFQSNLQTVQSINSDTSLHFWTGCNIYCDMDFASFQSNVLMTEQAGGDAAAAATEQPPGVNGPAPGRRLQELWPPIKVDWKAAGKMSPIRDQGSCGSCWAFASTAAIEAAYRIGSGEPGCHSVDLSEQQLVSCVNDPRGYDSQGCKGGWSGEAINYVYKYFQKHETTWPYTGTTDVCYKSRLEDPSPGERVRLSRSYYAAHDVDQAELKSWVAVAPTVIYFCTDKAWHLYSGGVYSSSSCGSCVNHAMVVVGYDITASQPYWLIRNSWGYTWGDLGYAKAAIVRGKGTCGMYQTIIQPSWAFTERLKGYCPPPSPPPPKPPCFMHEIRNCNLNDQVLDNVLTADPISPSPSPSRFGDILDGLGDKIDGGLIFTTPSPSPEPTIFKNVDPADRLGGRLGLRRQLRGGAAGGEAAESHSEAASGGVEGVAEGGGEALERARAVGAEGEDVAWVDEV</sequence>
<comment type="caution">
    <text evidence="6">The sequence shown here is derived from an EMBL/GenBank/DDBJ whole genome shotgun (WGS) entry which is preliminary data.</text>
</comment>
<dbReference type="EMBL" id="JAEHOE010000003">
    <property type="protein sequence ID" value="KAG2500787.1"/>
    <property type="molecule type" value="Genomic_DNA"/>
</dbReference>
<evidence type="ECO:0000256" key="1">
    <source>
        <dbReference type="ARBA" id="ARBA00008455"/>
    </source>
</evidence>
<dbReference type="SMART" id="SM00645">
    <property type="entry name" value="Pept_C1"/>
    <property type="match status" value="1"/>
</dbReference>
<dbReference type="SMART" id="SM00848">
    <property type="entry name" value="Inhibitor_I29"/>
    <property type="match status" value="1"/>
</dbReference>
<dbReference type="GO" id="GO:0008234">
    <property type="term" value="F:cysteine-type peptidase activity"/>
    <property type="evidence" value="ECO:0007669"/>
    <property type="project" value="InterPro"/>
</dbReference>
<dbReference type="Proteomes" id="UP000612055">
    <property type="component" value="Unassembled WGS sequence"/>
</dbReference>
<dbReference type="SUPFAM" id="SSF54001">
    <property type="entry name" value="Cysteine proteinases"/>
    <property type="match status" value="1"/>
</dbReference>
<dbReference type="PROSITE" id="PS00639">
    <property type="entry name" value="THIOL_PROTEASE_HIS"/>
    <property type="match status" value="1"/>
</dbReference>
<dbReference type="InterPro" id="IPR013201">
    <property type="entry name" value="Prot_inhib_I29"/>
</dbReference>
<feature type="compositionally biased region" description="Pro residues" evidence="3">
    <location>
        <begin position="28"/>
        <end position="43"/>
    </location>
</feature>
<evidence type="ECO:0000313" key="6">
    <source>
        <dbReference type="EMBL" id="KAG2500787.1"/>
    </source>
</evidence>
<dbReference type="Pfam" id="PF00112">
    <property type="entry name" value="Peptidase_C1"/>
    <property type="match status" value="1"/>
</dbReference>
<keyword evidence="7" id="KW-1185">Reference proteome</keyword>
<gene>
    <name evidence="6" type="ORF">HYH03_001549</name>
</gene>
<dbReference type="Gene3D" id="3.90.70.10">
    <property type="entry name" value="Cysteine proteinases"/>
    <property type="match status" value="1"/>
</dbReference>
<evidence type="ECO:0000256" key="2">
    <source>
        <dbReference type="ARBA" id="ARBA00023157"/>
    </source>
</evidence>
<dbReference type="InterPro" id="IPR013128">
    <property type="entry name" value="Peptidase_C1A"/>
</dbReference>
<keyword evidence="2" id="KW-1015">Disulfide bond</keyword>
<evidence type="ECO:0008006" key="8">
    <source>
        <dbReference type="Google" id="ProtNLM"/>
    </source>
</evidence>
<dbReference type="GO" id="GO:0006508">
    <property type="term" value="P:proteolysis"/>
    <property type="evidence" value="ECO:0007669"/>
    <property type="project" value="InterPro"/>
</dbReference>
<evidence type="ECO:0000313" key="7">
    <source>
        <dbReference type="Proteomes" id="UP000612055"/>
    </source>
</evidence>
<dbReference type="PANTHER" id="PTHR12411">
    <property type="entry name" value="CYSTEINE PROTEASE FAMILY C1-RELATED"/>
    <property type="match status" value="1"/>
</dbReference>
<dbReference type="OrthoDB" id="548456at2759"/>
<evidence type="ECO:0000259" key="4">
    <source>
        <dbReference type="SMART" id="SM00645"/>
    </source>
</evidence>
<dbReference type="InterPro" id="IPR000169">
    <property type="entry name" value="Pept_cys_AS"/>
</dbReference>
<dbReference type="InterPro" id="IPR038765">
    <property type="entry name" value="Papain-like_cys_pep_sf"/>
</dbReference>
<reference evidence="6" key="1">
    <citation type="journal article" date="2020" name="bioRxiv">
        <title>Comparative genomics of Chlamydomonas.</title>
        <authorList>
            <person name="Craig R.J."/>
            <person name="Hasan A.R."/>
            <person name="Ness R.W."/>
            <person name="Keightley P.D."/>
        </authorList>
    </citation>
    <scope>NUCLEOTIDE SEQUENCE</scope>
    <source>
        <strain evidence="6">CCAP 11/70</strain>
    </source>
</reference>
<dbReference type="PROSITE" id="PS00139">
    <property type="entry name" value="THIOL_PROTEASE_CYS"/>
    <property type="match status" value="1"/>
</dbReference>
<evidence type="ECO:0000256" key="3">
    <source>
        <dbReference type="SAM" id="MobiDB-lite"/>
    </source>
</evidence>
<accession>A0A836C6K0</accession>
<protein>
    <recommendedName>
        <fullName evidence="8">Peptidase C1A papain C-terminal domain-containing protein</fullName>
    </recommendedName>
</protein>
<dbReference type="CDD" id="cd02248">
    <property type="entry name" value="Peptidase_C1A"/>
    <property type="match status" value="1"/>
</dbReference>
<feature type="region of interest" description="Disordered" evidence="3">
    <location>
        <begin position="1"/>
        <end position="65"/>
    </location>
</feature>
<proteinExistence type="inferred from homology"/>
<organism evidence="6 7">
    <name type="scientific">Edaphochlamys debaryana</name>
    <dbReference type="NCBI Taxonomy" id="47281"/>
    <lineage>
        <taxon>Eukaryota</taxon>
        <taxon>Viridiplantae</taxon>
        <taxon>Chlorophyta</taxon>
        <taxon>core chlorophytes</taxon>
        <taxon>Chlorophyceae</taxon>
        <taxon>CS clade</taxon>
        <taxon>Chlamydomonadales</taxon>
        <taxon>Chlamydomonadales incertae sedis</taxon>
        <taxon>Edaphochlamys</taxon>
    </lineage>
</organism>
<dbReference type="AlphaFoldDB" id="A0A836C6K0"/>
<evidence type="ECO:0000259" key="5">
    <source>
        <dbReference type="SMART" id="SM00848"/>
    </source>
</evidence>
<feature type="region of interest" description="Disordered" evidence="3">
    <location>
        <begin position="555"/>
        <end position="579"/>
    </location>
</feature>